<dbReference type="AlphaFoldDB" id="A0A9R1QFL8"/>
<feature type="region of interest" description="Disordered" evidence="1">
    <location>
        <begin position="730"/>
        <end position="750"/>
    </location>
</feature>
<dbReference type="GO" id="GO:0043291">
    <property type="term" value="C:RAVE complex"/>
    <property type="evidence" value="ECO:0007669"/>
    <property type="project" value="TreeGrafter"/>
</dbReference>
<proteinExistence type="predicted"/>
<dbReference type="EMBL" id="LT934116">
    <property type="protein sequence ID" value="VAH76453.1"/>
    <property type="molecule type" value="Genomic_DNA"/>
</dbReference>
<dbReference type="PANTHER" id="PTHR13950">
    <property type="entry name" value="RABCONNECTIN-RELATED"/>
    <property type="match status" value="1"/>
</dbReference>
<protein>
    <recommendedName>
        <fullName evidence="2">RAVE complex protein Rav1 C-terminal domain-containing protein</fullName>
    </recommendedName>
</protein>
<feature type="compositionally biased region" description="Polar residues" evidence="1">
    <location>
        <begin position="734"/>
        <end position="749"/>
    </location>
</feature>
<dbReference type="PANTHER" id="PTHR13950:SF9">
    <property type="entry name" value="RABCONNECTIN-3A"/>
    <property type="match status" value="1"/>
</dbReference>
<evidence type="ECO:0000313" key="4">
    <source>
        <dbReference type="Proteomes" id="UP000324705"/>
    </source>
</evidence>
<gene>
    <name evidence="3" type="ORF">TRITD_3Bv1G104460</name>
</gene>
<dbReference type="Proteomes" id="UP000324705">
    <property type="component" value="Chromosome 3B"/>
</dbReference>
<feature type="domain" description="RAVE complex protein Rav1 C-terminal" evidence="2">
    <location>
        <begin position="1"/>
        <end position="164"/>
    </location>
</feature>
<organism evidence="3 4">
    <name type="scientific">Triticum turgidum subsp. durum</name>
    <name type="common">Durum wheat</name>
    <name type="synonym">Triticum durum</name>
    <dbReference type="NCBI Taxonomy" id="4567"/>
    <lineage>
        <taxon>Eukaryota</taxon>
        <taxon>Viridiplantae</taxon>
        <taxon>Streptophyta</taxon>
        <taxon>Embryophyta</taxon>
        <taxon>Tracheophyta</taxon>
        <taxon>Spermatophyta</taxon>
        <taxon>Magnoliopsida</taxon>
        <taxon>Liliopsida</taxon>
        <taxon>Poales</taxon>
        <taxon>Poaceae</taxon>
        <taxon>BOP clade</taxon>
        <taxon>Pooideae</taxon>
        <taxon>Triticodae</taxon>
        <taxon>Triticeae</taxon>
        <taxon>Triticinae</taxon>
        <taxon>Triticum</taxon>
    </lineage>
</organism>
<dbReference type="GO" id="GO:0007035">
    <property type="term" value="P:vacuolar acidification"/>
    <property type="evidence" value="ECO:0007669"/>
    <property type="project" value="TreeGrafter"/>
</dbReference>
<name>A0A9R1QFL8_TRITD</name>
<evidence type="ECO:0000256" key="1">
    <source>
        <dbReference type="SAM" id="MobiDB-lite"/>
    </source>
</evidence>
<dbReference type="InterPro" id="IPR022033">
    <property type="entry name" value="Rav1p_C"/>
</dbReference>
<dbReference type="InterPro" id="IPR052208">
    <property type="entry name" value="DmX-like/RAVE_component"/>
</dbReference>
<dbReference type="Pfam" id="PF12234">
    <property type="entry name" value="Rav1p_C"/>
    <property type="match status" value="1"/>
</dbReference>
<dbReference type="Gramene" id="TRITD3Bv1G104460.11">
    <property type="protein sequence ID" value="TRITD3Bv1G104460.11"/>
    <property type="gene ID" value="TRITD3Bv1G104460"/>
</dbReference>
<evidence type="ECO:0000313" key="3">
    <source>
        <dbReference type="EMBL" id="VAH76453.1"/>
    </source>
</evidence>
<evidence type="ECO:0000259" key="2">
    <source>
        <dbReference type="Pfam" id="PF12234"/>
    </source>
</evidence>
<accession>A0A9R1QFL8</accession>
<sequence length="882" mass="97971">MEKLARLQYLKSKDPKDCALLYIALNRIKVLVGLFKVSRNEKDKRLYEFLCRNFQEEKNKAAALKNAYVLLGRHQWELAIAFFLLGGDTSSAINVCAKNLQDEQLAMVICRLVEGSGGPLERNLISNVLLPDAVEKGDHWLSSLLEWMLGNYSQSVSKLFCCHPKLLFDESDTHGGQNVFADPELGQYCAILSMKNSFRNCAGEALSAKLSKLSFALAACALNRCGLPLEALECLSCKSSIVEKDGTSSQHGADDKILDGILNPFNASSNWLSSSVVNDVESELKVTMASNYLSRMLRNHFLCAHCGLPLAKDKVLKEHNSHGIEELTRDVSAAISIFDKRFSLQFYDVAEKILTSCSHDGLLFLAYVLLSVCRSPDGGTNSHCLEGCTSRSIDSLLLVSCKESFEFLTRYVVSCCFICSVLNTDLTHITVCTPMENMKYIIATLSHYLSTSRLLLKHDLSRTSALDKTSAIYAVIDLLDYNIGFSVSWLCHDMKALLIMSNPVLGASANDQSFQVLLDRLMQAAHHKSHGISINTEAVMPNGSLDKRQQGGSEDSSLSIDEKWHLIGASLWIGLSSFMKHHLKEFIGNEKLEGEACTSDVKEFKGLASSVAAKFVIDSLQFVSSSLVRLHASFFREKLSNNLHPSVLFWLEYMSSQPQSNKTSRDQLAYIAQGTNTENMEVLFHVLWEISANPVDICAAFVNEDVNCFPLNNKKLSRSWKNMVESTKVECENDSTQSNGGENKCSVSSKDNEKGHVFVDKASSDVETSLEPKRKCLIEEKGFQSPKELLRRNGELLEAICLNSTNEQHAAVATNRKVLFFSTGMAINRTRNQQSIFGQDLSGHQMVGLVLKLHLLQLLFHLVLVLSEGEDLILVQMGQILV</sequence>
<keyword evidence="4" id="KW-1185">Reference proteome</keyword>
<reference evidence="3 4" key="1">
    <citation type="submission" date="2017-09" db="EMBL/GenBank/DDBJ databases">
        <authorList>
            <consortium name="International Durum Wheat Genome Sequencing Consortium (IDWGSC)"/>
            <person name="Milanesi L."/>
        </authorList>
    </citation>
    <scope>NUCLEOTIDE SEQUENCE [LARGE SCALE GENOMIC DNA]</scope>
    <source>
        <strain evidence="4">cv. Svevo</strain>
    </source>
</reference>